<evidence type="ECO:0000313" key="2">
    <source>
        <dbReference type="EMBL" id="EJU05416.1"/>
    </source>
</evidence>
<dbReference type="OrthoDB" id="10595505at2759"/>
<dbReference type="HOGENOM" id="CLU_2391877_0_0_1"/>
<feature type="compositionally biased region" description="Low complexity" evidence="1">
    <location>
        <begin position="64"/>
        <end position="75"/>
    </location>
</feature>
<name>M5G583_DACPD</name>
<dbReference type="Proteomes" id="UP000030653">
    <property type="component" value="Unassembled WGS sequence"/>
</dbReference>
<evidence type="ECO:0000313" key="3">
    <source>
        <dbReference type="Proteomes" id="UP000030653"/>
    </source>
</evidence>
<feature type="region of interest" description="Disordered" evidence="1">
    <location>
        <begin position="60"/>
        <end position="94"/>
    </location>
</feature>
<accession>M5G583</accession>
<dbReference type="GeneID" id="63686784"/>
<feature type="non-terminal residue" evidence="2">
    <location>
        <position position="94"/>
    </location>
</feature>
<evidence type="ECO:0000256" key="1">
    <source>
        <dbReference type="SAM" id="MobiDB-lite"/>
    </source>
</evidence>
<proteinExistence type="predicted"/>
<dbReference type="RefSeq" id="XP_040632310.1">
    <property type="nucleotide sequence ID" value="XM_040771722.1"/>
</dbReference>
<dbReference type="AlphaFoldDB" id="M5G583"/>
<organism evidence="2 3">
    <name type="scientific">Dacryopinax primogenitus (strain DJM 731)</name>
    <name type="common">Brown rot fungus</name>
    <dbReference type="NCBI Taxonomy" id="1858805"/>
    <lineage>
        <taxon>Eukaryota</taxon>
        <taxon>Fungi</taxon>
        <taxon>Dikarya</taxon>
        <taxon>Basidiomycota</taxon>
        <taxon>Agaricomycotina</taxon>
        <taxon>Dacrymycetes</taxon>
        <taxon>Dacrymycetales</taxon>
        <taxon>Dacrymycetaceae</taxon>
        <taxon>Dacryopinax</taxon>
    </lineage>
</organism>
<protein>
    <submittedName>
        <fullName evidence="2">Uncharacterized protein</fullName>
    </submittedName>
</protein>
<gene>
    <name evidence="2" type="ORF">DACRYDRAFT_19920</name>
</gene>
<dbReference type="EMBL" id="JH795856">
    <property type="protein sequence ID" value="EJU05416.1"/>
    <property type="molecule type" value="Genomic_DNA"/>
</dbReference>
<sequence length="94" mass="10202">MAAANDPFWYPKDYVAESERRRARLANVDAALQPVKQPRYMPSNEALIEVAKAQAERRLKEAAAAHAAQRTSAGAPTMPNPRPAANSISSADKV</sequence>
<reference evidence="2 3" key="1">
    <citation type="journal article" date="2012" name="Science">
        <title>The Paleozoic origin of enzymatic lignin decomposition reconstructed from 31 fungal genomes.</title>
        <authorList>
            <person name="Floudas D."/>
            <person name="Binder M."/>
            <person name="Riley R."/>
            <person name="Barry K."/>
            <person name="Blanchette R.A."/>
            <person name="Henrissat B."/>
            <person name="Martinez A.T."/>
            <person name="Otillar R."/>
            <person name="Spatafora J.W."/>
            <person name="Yadav J.S."/>
            <person name="Aerts A."/>
            <person name="Benoit I."/>
            <person name="Boyd A."/>
            <person name="Carlson A."/>
            <person name="Copeland A."/>
            <person name="Coutinho P.M."/>
            <person name="de Vries R.P."/>
            <person name="Ferreira P."/>
            <person name="Findley K."/>
            <person name="Foster B."/>
            <person name="Gaskell J."/>
            <person name="Glotzer D."/>
            <person name="Gorecki P."/>
            <person name="Heitman J."/>
            <person name="Hesse C."/>
            <person name="Hori C."/>
            <person name="Igarashi K."/>
            <person name="Jurgens J.A."/>
            <person name="Kallen N."/>
            <person name="Kersten P."/>
            <person name="Kohler A."/>
            <person name="Kuees U."/>
            <person name="Kumar T.K.A."/>
            <person name="Kuo A."/>
            <person name="LaButti K."/>
            <person name="Larrondo L.F."/>
            <person name="Lindquist E."/>
            <person name="Ling A."/>
            <person name="Lombard V."/>
            <person name="Lucas S."/>
            <person name="Lundell T."/>
            <person name="Martin R."/>
            <person name="McLaughlin D.J."/>
            <person name="Morgenstern I."/>
            <person name="Morin E."/>
            <person name="Murat C."/>
            <person name="Nagy L.G."/>
            <person name="Nolan M."/>
            <person name="Ohm R.A."/>
            <person name="Patyshakuliyeva A."/>
            <person name="Rokas A."/>
            <person name="Ruiz-Duenas F.J."/>
            <person name="Sabat G."/>
            <person name="Salamov A."/>
            <person name="Samejima M."/>
            <person name="Schmutz J."/>
            <person name="Slot J.C."/>
            <person name="St John F."/>
            <person name="Stenlid J."/>
            <person name="Sun H."/>
            <person name="Sun S."/>
            <person name="Syed K."/>
            <person name="Tsang A."/>
            <person name="Wiebenga A."/>
            <person name="Young D."/>
            <person name="Pisabarro A."/>
            <person name="Eastwood D.C."/>
            <person name="Martin F."/>
            <person name="Cullen D."/>
            <person name="Grigoriev I.V."/>
            <person name="Hibbett D.S."/>
        </authorList>
    </citation>
    <scope>NUCLEOTIDE SEQUENCE [LARGE SCALE GENOMIC DNA]</scope>
    <source>
        <strain evidence="2 3">DJM-731 SS1</strain>
    </source>
</reference>
<keyword evidence="3" id="KW-1185">Reference proteome</keyword>